<dbReference type="SUPFAM" id="SSF56235">
    <property type="entry name" value="N-terminal nucleophile aminohydrolases (Ntn hydrolases)"/>
    <property type="match status" value="1"/>
</dbReference>
<gene>
    <name evidence="1" type="ORF">CLV37_108297</name>
</gene>
<dbReference type="InterPro" id="IPR010430">
    <property type="entry name" value="DUF1028"/>
</dbReference>
<dbReference type="Proteomes" id="UP000238083">
    <property type="component" value="Unassembled WGS sequence"/>
</dbReference>
<dbReference type="OrthoDB" id="9790012at2"/>
<name>A0A2T0R249_9ACTN</name>
<comment type="caution">
    <text evidence="1">The sequence shown here is derived from an EMBL/GenBank/DDBJ whole genome shotgun (WGS) entry which is preliminary data.</text>
</comment>
<dbReference type="RefSeq" id="WP_106212555.1">
    <property type="nucleotide sequence ID" value="NZ_PVZF01000008.1"/>
</dbReference>
<dbReference type="AlphaFoldDB" id="A0A2T0R249"/>
<evidence type="ECO:0000313" key="1">
    <source>
        <dbReference type="EMBL" id="PRY13626.1"/>
    </source>
</evidence>
<keyword evidence="1" id="KW-0378">Hydrolase</keyword>
<dbReference type="GO" id="GO:0016787">
    <property type="term" value="F:hydrolase activity"/>
    <property type="evidence" value="ECO:0007669"/>
    <property type="project" value="UniProtKB-KW"/>
</dbReference>
<keyword evidence="2" id="KW-1185">Reference proteome</keyword>
<dbReference type="Gene3D" id="3.60.20.10">
    <property type="entry name" value="Glutamine Phosphoribosylpyrophosphate, subunit 1, domain 1"/>
    <property type="match status" value="1"/>
</dbReference>
<dbReference type="EMBL" id="PVZF01000008">
    <property type="protein sequence ID" value="PRY13626.1"/>
    <property type="molecule type" value="Genomic_DNA"/>
</dbReference>
<dbReference type="PANTHER" id="PTHR39328">
    <property type="entry name" value="BLL2871 PROTEIN"/>
    <property type="match status" value="1"/>
</dbReference>
<evidence type="ECO:0000313" key="2">
    <source>
        <dbReference type="Proteomes" id="UP000238083"/>
    </source>
</evidence>
<protein>
    <submittedName>
        <fullName evidence="1">Putative Ntn-hydrolase superfamily protein</fullName>
    </submittedName>
</protein>
<dbReference type="Pfam" id="PF06267">
    <property type="entry name" value="DUF1028"/>
    <property type="match status" value="1"/>
</dbReference>
<organism evidence="1 2">
    <name type="scientific">Kineococcus rhizosphaerae</name>
    <dbReference type="NCBI Taxonomy" id="559628"/>
    <lineage>
        <taxon>Bacteria</taxon>
        <taxon>Bacillati</taxon>
        <taxon>Actinomycetota</taxon>
        <taxon>Actinomycetes</taxon>
        <taxon>Kineosporiales</taxon>
        <taxon>Kineosporiaceae</taxon>
        <taxon>Kineococcus</taxon>
    </lineage>
</organism>
<reference evidence="1 2" key="1">
    <citation type="submission" date="2018-03" db="EMBL/GenBank/DDBJ databases">
        <title>Genomic Encyclopedia of Archaeal and Bacterial Type Strains, Phase II (KMG-II): from individual species to whole genera.</title>
        <authorList>
            <person name="Goeker M."/>
        </authorList>
    </citation>
    <scope>NUCLEOTIDE SEQUENCE [LARGE SCALE GENOMIC DNA]</scope>
    <source>
        <strain evidence="1 2">DSM 19711</strain>
    </source>
</reference>
<proteinExistence type="predicted"/>
<sequence>MTFSLVVRDAATGAFGSVISSSSPAVAARCVHLRDGVGGVHSQNVTDPRLGPELLDLLEQGRPAGQALAELVAAEPAREWRQLLVVDAAGGTAVHSGGRALGVVGEHRAPAAAAAGNMLATPDVPRRLVEGFLAATGSLERRLLAAYEAAMAEGGEAGPVHSAGLSVVDGSGWRVTDLRVDWSEAPLPDLRALLDVWEPQRDDYVTRALDPDGAPGYGVPGDDR</sequence>
<accession>A0A2T0R249</accession>
<dbReference type="PANTHER" id="PTHR39328:SF1">
    <property type="entry name" value="BLL2871 PROTEIN"/>
    <property type="match status" value="1"/>
</dbReference>
<dbReference type="InterPro" id="IPR029055">
    <property type="entry name" value="Ntn_hydrolases_N"/>
</dbReference>